<dbReference type="AlphaFoldDB" id="A0A0E2B3X8"/>
<feature type="domain" description="DUF1835" evidence="1">
    <location>
        <begin position="25"/>
        <end position="121"/>
    </location>
</feature>
<dbReference type="InterPro" id="IPR014973">
    <property type="entry name" value="DUF1835"/>
</dbReference>
<gene>
    <name evidence="3" type="ORF">LEP1GSC081_4161</name>
</gene>
<dbReference type="Pfam" id="PF12395">
    <property type="entry name" value="DUF3658"/>
    <property type="match status" value="1"/>
</dbReference>
<reference evidence="3 4" key="1">
    <citation type="submission" date="2012-10" db="EMBL/GenBank/DDBJ databases">
        <authorList>
            <person name="Harkins D.M."/>
            <person name="Durkin A.S."/>
            <person name="Brinkac L.M."/>
            <person name="Selengut J.D."/>
            <person name="Sanka R."/>
            <person name="DePew J."/>
            <person name="Purushe J."/>
            <person name="Peacock S.J."/>
            <person name="Thaipadungpanit J."/>
            <person name="Wuthiekanun V.W."/>
            <person name="Day N.P."/>
            <person name="Vinetz J.M."/>
            <person name="Sutton G.G."/>
            <person name="Nelson W.C."/>
            <person name="Fouts D.E."/>
        </authorList>
    </citation>
    <scope>NUCLEOTIDE SEQUENCE [LARGE SCALE GENOMIC DNA]</scope>
    <source>
        <strain evidence="3 4">H1</strain>
    </source>
</reference>
<evidence type="ECO:0000313" key="4">
    <source>
        <dbReference type="Proteomes" id="UP000006253"/>
    </source>
</evidence>
<evidence type="ECO:0000313" key="3">
    <source>
        <dbReference type="EMBL" id="EKO15973.1"/>
    </source>
</evidence>
<dbReference type="Proteomes" id="UP000006253">
    <property type="component" value="Unassembled WGS sequence"/>
</dbReference>
<evidence type="ECO:0000259" key="1">
    <source>
        <dbReference type="Pfam" id="PF08874"/>
    </source>
</evidence>
<name>A0A0E2B3X8_9LEPT</name>
<organism evidence="3 4">
    <name type="scientific">Leptospira kirschneri str. H1</name>
    <dbReference type="NCBI Taxonomy" id="1049966"/>
    <lineage>
        <taxon>Bacteria</taxon>
        <taxon>Pseudomonadati</taxon>
        <taxon>Spirochaetota</taxon>
        <taxon>Spirochaetia</taxon>
        <taxon>Leptospirales</taxon>
        <taxon>Leptospiraceae</taxon>
        <taxon>Leptospira</taxon>
    </lineage>
</organism>
<comment type="caution">
    <text evidence="3">The sequence shown here is derived from an EMBL/GenBank/DDBJ whole genome shotgun (WGS) entry which is preliminary data.</text>
</comment>
<dbReference type="RefSeq" id="WP_004765286.1">
    <property type="nucleotide sequence ID" value="NZ_AHMY02000036.1"/>
</dbReference>
<dbReference type="Pfam" id="PF08874">
    <property type="entry name" value="DUF1835"/>
    <property type="match status" value="1"/>
</dbReference>
<accession>A0A0E2B3X8</accession>
<sequence>MKKTEYSEIQISFSETTTYDLKRLNQKVTTFCWDDLSIGPIYQINTEVGQQKRQQWLFKNISSDYYKEEDYFSDFTQCLKEIDSIPKDLPMTIWKGDCAGDHLGFCFILSLLEGQNQIRVIHASKVYKELFHKEYEVLRTGQLSLEEISKIYEKSKEIPFLTDLEKTDLKKEWETFLNSINLLRIRKGDRVVSAEENHLDSFIIECAKKLDAQNSFCDAIRLIGTALGNYEQLIQDRFWEYRLRVLITQGIFKMEGSLESYFTYKVKLIIG</sequence>
<dbReference type="EMBL" id="AHMY02000036">
    <property type="protein sequence ID" value="EKO15973.1"/>
    <property type="molecule type" value="Genomic_DNA"/>
</dbReference>
<proteinExistence type="predicted"/>
<dbReference type="InterPro" id="IPR022123">
    <property type="entry name" value="DUF3658"/>
</dbReference>
<feature type="domain" description="DUF3658" evidence="2">
    <location>
        <begin position="157"/>
        <end position="264"/>
    </location>
</feature>
<protein>
    <submittedName>
        <fullName evidence="3">PF12395 family protein</fullName>
    </submittedName>
</protein>
<evidence type="ECO:0000259" key="2">
    <source>
        <dbReference type="Pfam" id="PF12395"/>
    </source>
</evidence>